<keyword evidence="1 7" id="KW-0723">Serine/threonine-protein kinase</keyword>
<keyword evidence="2" id="KW-0808">Transferase</keyword>
<dbReference type="InterPro" id="IPR017441">
    <property type="entry name" value="Protein_kinase_ATP_BS"/>
</dbReference>
<keyword evidence="3 6" id="KW-0547">Nucleotide-binding</keyword>
<evidence type="ECO:0000256" key="7">
    <source>
        <dbReference type="RuleBase" id="RU000304"/>
    </source>
</evidence>
<feature type="region of interest" description="Disordered" evidence="8">
    <location>
        <begin position="433"/>
        <end position="464"/>
    </location>
</feature>
<feature type="transmembrane region" description="Helical" evidence="9">
    <location>
        <begin position="88"/>
        <end position="112"/>
    </location>
</feature>
<dbReference type="InterPro" id="IPR011009">
    <property type="entry name" value="Kinase-like_dom_sf"/>
</dbReference>
<comment type="similarity">
    <text evidence="7">Belongs to the protein kinase superfamily.</text>
</comment>
<dbReference type="GO" id="GO:0051707">
    <property type="term" value="P:response to other organism"/>
    <property type="evidence" value="ECO:0007669"/>
    <property type="project" value="UniProtKB-ARBA"/>
</dbReference>
<dbReference type="InterPro" id="IPR050528">
    <property type="entry name" value="L-type_Lectin-RKs"/>
</dbReference>
<evidence type="ECO:0000256" key="3">
    <source>
        <dbReference type="ARBA" id="ARBA00022741"/>
    </source>
</evidence>
<dbReference type="AlphaFoldDB" id="A0A6G1BZA8"/>
<evidence type="ECO:0000313" key="11">
    <source>
        <dbReference type="EMBL" id="KAF0893226.1"/>
    </source>
</evidence>
<feature type="domain" description="Protein kinase" evidence="10">
    <location>
        <begin position="146"/>
        <end position="439"/>
    </location>
</feature>
<dbReference type="Gene3D" id="3.30.200.20">
    <property type="entry name" value="Phosphorylase Kinase, domain 1"/>
    <property type="match status" value="1"/>
</dbReference>
<keyword evidence="12" id="KW-1185">Reference proteome</keyword>
<accession>A0A6G1BZA8</accession>
<reference evidence="11 12" key="1">
    <citation type="submission" date="2019-11" db="EMBL/GenBank/DDBJ databases">
        <title>Whole genome sequence of Oryza granulata.</title>
        <authorList>
            <person name="Li W."/>
        </authorList>
    </citation>
    <scope>NUCLEOTIDE SEQUENCE [LARGE SCALE GENOMIC DNA]</scope>
    <source>
        <strain evidence="12">cv. Menghai</strain>
        <tissue evidence="11">Leaf</tissue>
    </source>
</reference>
<evidence type="ECO:0000256" key="5">
    <source>
        <dbReference type="ARBA" id="ARBA00022840"/>
    </source>
</evidence>
<gene>
    <name evidence="11" type="ORF">E2562_023481</name>
</gene>
<evidence type="ECO:0000256" key="6">
    <source>
        <dbReference type="PROSITE-ProRule" id="PRU10141"/>
    </source>
</evidence>
<evidence type="ECO:0000256" key="1">
    <source>
        <dbReference type="ARBA" id="ARBA00022527"/>
    </source>
</evidence>
<dbReference type="InterPro" id="IPR000719">
    <property type="entry name" value="Prot_kinase_dom"/>
</dbReference>
<dbReference type="OrthoDB" id="676172at2759"/>
<feature type="compositionally biased region" description="Polar residues" evidence="8">
    <location>
        <begin position="450"/>
        <end position="464"/>
    </location>
</feature>
<keyword evidence="9" id="KW-1133">Transmembrane helix</keyword>
<evidence type="ECO:0000256" key="2">
    <source>
        <dbReference type="ARBA" id="ARBA00022679"/>
    </source>
</evidence>
<dbReference type="PROSITE" id="PS00108">
    <property type="entry name" value="PROTEIN_KINASE_ST"/>
    <property type="match status" value="1"/>
</dbReference>
<dbReference type="SUPFAM" id="SSF49899">
    <property type="entry name" value="Concanavalin A-like lectins/glucanases"/>
    <property type="match status" value="1"/>
</dbReference>
<name>A0A6G1BZA8_9ORYZ</name>
<evidence type="ECO:0000313" key="12">
    <source>
        <dbReference type="Proteomes" id="UP000479710"/>
    </source>
</evidence>
<dbReference type="Gene3D" id="2.60.120.200">
    <property type="match status" value="1"/>
</dbReference>
<keyword evidence="5 6" id="KW-0067">ATP-binding</keyword>
<proteinExistence type="inferred from homology"/>
<dbReference type="SUPFAM" id="SSF56112">
    <property type="entry name" value="Protein kinase-like (PK-like)"/>
    <property type="match status" value="1"/>
</dbReference>
<dbReference type="GO" id="GO:0004674">
    <property type="term" value="F:protein serine/threonine kinase activity"/>
    <property type="evidence" value="ECO:0007669"/>
    <property type="project" value="UniProtKB-KW"/>
</dbReference>
<evidence type="ECO:0000256" key="4">
    <source>
        <dbReference type="ARBA" id="ARBA00022777"/>
    </source>
</evidence>
<dbReference type="SMART" id="SM00220">
    <property type="entry name" value="S_TKc"/>
    <property type="match status" value="1"/>
</dbReference>
<keyword evidence="4" id="KW-0418">Kinase</keyword>
<evidence type="ECO:0000256" key="8">
    <source>
        <dbReference type="SAM" id="MobiDB-lite"/>
    </source>
</evidence>
<organism evidence="11 12">
    <name type="scientific">Oryza meyeriana var. granulata</name>
    <dbReference type="NCBI Taxonomy" id="110450"/>
    <lineage>
        <taxon>Eukaryota</taxon>
        <taxon>Viridiplantae</taxon>
        <taxon>Streptophyta</taxon>
        <taxon>Embryophyta</taxon>
        <taxon>Tracheophyta</taxon>
        <taxon>Spermatophyta</taxon>
        <taxon>Magnoliopsida</taxon>
        <taxon>Liliopsida</taxon>
        <taxon>Poales</taxon>
        <taxon>Poaceae</taxon>
        <taxon>BOP clade</taxon>
        <taxon>Oryzoideae</taxon>
        <taxon>Oryzeae</taxon>
        <taxon>Oryzinae</taxon>
        <taxon>Oryza</taxon>
        <taxon>Oryza meyeriana</taxon>
    </lineage>
</organism>
<sequence length="464" mass="50947">MNYTMWIEYDGIRRQISAYVANDGDPKPSKAVFATPLTMSDRVPNKAYVGLFASGTTGGETYGLLSSNITVERVADTMGEPRENKRGAYGLMAVILFISVLCVTLIVILVFLRKMNSEAKQQLDDVLTHVARKLDYSAIRNATDNFSGARKLGEGAFGAVYMGTLWTGRDGHRQERLQVAVKKFTANENRRYTDFIEEIQVIIHLRHNNIVQLVGWCCEKRELLLVYEYKCNGSLDQHLFGNHGRQLPWATRYSIVSDVAAGLHYIHHELENVVLHRDIKSSNILLDGDFRGCLGDFGLARIVAGGGSSTAMEVAGTRGFIAPEYAQSGVATRRTDVYAFGALVLEIVTGRKALVPGPSPVLLTDHVRSFHRYGNLLEAVDGDLTTAEGRQYDAGEAGRLLLLGLACTNQNPSDRPVMRDVVQIIGKTLPPPEVNHPAFLRTPEGGLPLLSSSDDGGVPSLSQR</sequence>
<dbReference type="PROSITE" id="PS50011">
    <property type="entry name" value="PROTEIN_KINASE_DOM"/>
    <property type="match status" value="1"/>
</dbReference>
<evidence type="ECO:0000259" key="10">
    <source>
        <dbReference type="PROSITE" id="PS50011"/>
    </source>
</evidence>
<dbReference type="GO" id="GO:0005524">
    <property type="term" value="F:ATP binding"/>
    <property type="evidence" value="ECO:0007669"/>
    <property type="project" value="UniProtKB-UniRule"/>
</dbReference>
<feature type="binding site" evidence="6">
    <location>
        <position position="183"/>
    </location>
    <ligand>
        <name>ATP</name>
        <dbReference type="ChEBI" id="CHEBI:30616"/>
    </ligand>
</feature>
<comment type="caution">
    <text evidence="11">The sequence shown here is derived from an EMBL/GenBank/DDBJ whole genome shotgun (WGS) entry which is preliminary data.</text>
</comment>
<keyword evidence="9" id="KW-0472">Membrane</keyword>
<dbReference type="InterPro" id="IPR013320">
    <property type="entry name" value="ConA-like_dom_sf"/>
</dbReference>
<dbReference type="EMBL" id="SPHZ02000011">
    <property type="protein sequence ID" value="KAF0893226.1"/>
    <property type="molecule type" value="Genomic_DNA"/>
</dbReference>
<dbReference type="Proteomes" id="UP000479710">
    <property type="component" value="Unassembled WGS sequence"/>
</dbReference>
<dbReference type="InterPro" id="IPR008271">
    <property type="entry name" value="Ser/Thr_kinase_AS"/>
</dbReference>
<dbReference type="Pfam" id="PF07714">
    <property type="entry name" value="PK_Tyr_Ser-Thr"/>
    <property type="match status" value="1"/>
</dbReference>
<dbReference type="Gene3D" id="1.10.510.10">
    <property type="entry name" value="Transferase(Phosphotransferase) domain 1"/>
    <property type="match status" value="1"/>
</dbReference>
<keyword evidence="9" id="KW-0812">Transmembrane</keyword>
<dbReference type="PANTHER" id="PTHR27007">
    <property type="match status" value="1"/>
</dbReference>
<protein>
    <recommendedName>
        <fullName evidence="10">Protein kinase domain-containing protein</fullName>
    </recommendedName>
</protein>
<dbReference type="InterPro" id="IPR001245">
    <property type="entry name" value="Ser-Thr/Tyr_kinase_cat_dom"/>
</dbReference>
<evidence type="ECO:0000256" key="9">
    <source>
        <dbReference type="SAM" id="Phobius"/>
    </source>
</evidence>
<dbReference type="FunFam" id="1.10.510.10:FF:000444">
    <property type="entry name" value="probable L-type lectin-domain containing receptor kinase S.5"/>
    <property type="match status" value="1"/>
</dbReference>
<dbReference type="PROSITE" id="PS00107">
    <property type="entry name" value="PROTEIN_KINASE_ATP"/>
    <property type="match status" value="1"/>
</dbReference>